<sequence length="37" mass="4199">MYKGIPQSRMHRNFFTSFKISGENSPRIPTILGVCNA</sequence>
<dbReference type="EMBL" id="GGEC01082233">
    <property type="protein sequence ID" value="MBX62717.1"/>
    <property type="molecule type" value="Transcribed_RNA"/>
</dbReference>
<reference evidence="1" key="1">
    <citation type="submission" date="2018-02" db="EMBL/GenBank/DDBJ databases">
        <title>Rhizophora mucronata_Transcriptome.</title>
        <authorList>
            <person name="Meera S.P."/>
            <person name="Sreeshan A."/>
            <person name="Augustine A."/>
        </authorList>
    </citation>
    <scope>NUCLEOTIDE SEQUENCE</scope>
    <source>
        <tissue evidence="1">Leaf</tissue>
    </source>
</reference>
<protein>
    <submittedName>
        <fullName evidence="1">Uncharacterized protein</fullName>
    </submittedName>
</protein>
<organism evidence="1">
    <name type="scientific">Rhizophora mucronata</name>
    <name type="common">Asiatic mangrove</name>
    <dbReference type="NCBI Taxonomy" id="61149"/>
    <lineage>
        <taxon>Eukaryota</taxon>
        <taxon>Viridiplantae</taxon>
        <taxon>Streptophyta</taxon>
        <taxon>Embryophyta</taxon>
        <taxon>Tracheophyta</taxon>
        <taxon>Spermatophyta</taxon>
        <taxon>Magnoliopsida</taxon>
        <taxon>eudicotyledons</taxon>
        <taxon>Gunneridae</taxon>
        <taxon>Pentapetalae</taxon>
        <taxon>rosids</taxon>
        <taxon>fabids</taxon>
        <taxon>Malpighiales</taxon>
        <taxon>Rhizophoraceae</taxon>
        <taxon>Rhizophora</taxon>
    </lineage>
</organism>
<proteinExistence type="predicted"/>
<name>A0A2P2Q6X0_RHIMU</name>
<accession>A0A2P2Q6X0</accession>
<evidence type="ECO:0000313" key="1">
    <source>
        <dbReference type="EMBL" id="MBX62717.1"/>
    </source>
</evidence>
<dbReference type="AlphaFoldDB" id="A0A2P2Q6X0"/>